<organism evidence="12 13">
    <name type="scientific">Sphaerobolus stellatus (strain SS14)</name>
    <dbReference type="NCBI Taxonomy" id="990650"/>
    <lineage>
        <taxon>Eukaryota</taxon>
        <taxon>Fungi</taxon>
        <taxon>Dikarya</taxon>
        <taxon>Basidiomycota</taxon>
        <taxon>Agaricomycotina</taxon>
        <taxon>Agaricomycetes</taxon>
        <taxon>Phallomycetidae</taxon>
        <taxon>Geastrales</taxon>
        <taxon>Sphaerobolaceae</taxon>
        <taxon>Sphaerobolus</taxon>
    </lineage>
</organism>
<dbReference type="InterPro" id="IPR017853">
    <property type="entry name" value="GH"/>
</dbReference>
<feature type="signal peptide" evidence="10">
    <location>
        <begin position="1"/>
        <end position="23"/>
    </location>
</feature>
<accession>A0A0C9UWN3</accession>
<dbReference type="SUPFAM" id="SSF51445">
    <property type="entry name" value="(Trans)glycosidases"/>
    <property type="match status" value="1"/>
</dbReference>
<dbReference type="Pfam" id="PF00150">
    <property type="entry name" value="Cellulase"/>
    <property type="match status" value="1"/>
</dbReference>
<evidence type="ECO:0000259" key="11">
    <source>
        <dbReference type="Pfam" id="PF00150"/>
    </source>
</evidence>
<reference evidence="12 13" key="1">
    <citation type="submission" date="2014-06" db="EMBL/GenBank/DDBJ databases">
        <title>Evolutionary Origins and Diversification of the Mycorrhizal Mutualists.</title>
        <authorList>
            <consortium name="DOE Joint Genome Institute"/>
            <consortium name="Mycorrhizal Genomics Consortium"/>
            <person name="Kohler A."/>
            <person name="Kuo A."/>
            <person name="Nagy L.G."/>
            <person name="Floudas D."/>
            <person name="Copeland A."/>
            <person name="Barry K.W."/>
            <person name="Cichocki N."/>
            <person name="Veneault-Fourrey C."/>
            <person name="LaButti K."/>
            <person name="Lindquist E.A."/>
            <person name="Lipzen A."/>
            <person name="Lundell T."/>
            <person name="Morin E."/>
            <person name="Murat C."/>
            <person name="Riley R."/>
            <person name="Ohm R."/>
            <person name="Sun H."/>
            <person name="Tunlid A."/>
            <person name="Henrissat B."/>
            <person name="Grigoriev I.V."/>
            <person name="Hibbett D.S."/>
            <person name="Martin F."/>
        </authorList>
    </citation>
    <scope>NUCLEOTIDE SEQUENCE [LARGE SCALE GENOMIC DNA]</scope>
    <source>
        <strain evidence="12 13">SS14</strain>
    </source>
</reference>
<comment type="subcellular location">
    <subcellularLocation>
        <location evidence="2">Secreted</location>
    </subcellularLocation>
</comment>
<keyword evidence="7 9" id="KW-0378">Hydrolase</keyword>
<feature type="domain" description="Glycoside hydrolase family 5" evidence="11">
    <location>
        <begin position="45"/>
        <end position="323"/>
    </location>
</feature>
<protein>
    <recommendedName>
        <fullName evidence="4">mannan endo-1,4-beta-mannosidase</fullName>
        <ecNumber evidence="4">3.2.1.78</ecNumber>
    </recommendedName>
</protein>
<keyword evidence="8 9" id="KW-0326">Glycosidase</keyword>
<dbReference type="PANTHER" id="PTHR31451:SF39">
    <property type="entry name" value="MANNAN ENDO-1,4-BETA-MANNOSIDASE 1"/>
    <property type="match status" value="1"/>
</dbReference>
<evidence type="ECO:0000256" key="6">
    <source>
        <dbReference type="ARBA" id="ARBA00022729"/>
    </source>
</evidence>
<feature type="chain" id="PRO_5002204429" description="mannan endo-1,4-beta-mannosidase" evidence="10">
    <location>
        <begin position="24"/>
        <end position="366"/>
    </location>
</feature>
<evidence type="ECO:0000256" key="8">
    <source>
        <dbReference type="ARBA" id="ARBA00023295"/>
    </source>
</evidence>
<dbReference type="OrthoDB" id="428177at2759"/>
<dbReference type="EMBL" id="KN837209">
    <property type="protein sequence ID" value="KIJ33687.1"/>
    <property type="molecule type" value="Genomic_DNA"/>
</dbReference>
<dbReference type="EC" id="3.2.1.78" evidence="4"/>
<evidence type="ECO:0000256" key="2">
    <source>
        <dbReference type="ARBA" id="ARBA00004613"/>
    </source>
</evidence>
<dbReference type="InterPro" id="IPR045053">
    <property type="entry name" value="MAN-like"/>
</dbReference>
<dbReference type="Proteomes" id="UP000054279">
    <property type="component" value="Unassembled WGS sequence"/>
</dbReference>
<keyword evidence="6 10" id="KW-0732">Signal</keyword>
<comment type="catalytic activity">
    <reaction evidence="1">
        <text>Random hydrolysis of (1-&gt;4)-beta-D-mannosidic linkages in mannans, galactomannans and glucomannans.</text>
        <dbReference type="EC" id="3.2.1.78"/>
    </reaction>
</comment>
<keyword evidence="13" id="KW-1185">Reference proteome</keyword>
<dbReference type="HOGENOM" id="CLU_042568_1_0_1"/>
<evidence type="ECO:0000256" key="10">
    <source>
        <dbReference type="SAM" id="SignalP"/>
    </source>
</evidence>
<evidence type="ECO:0000256" key="9">
    <source>
        <dbReference type="RuleBase" id="RU361153"/>
    </source>
</evidence>
<evidence type="ECO:0000256" key="1">
    <source>
        <dbReference type="ARBA" id="ARBA00001678"/>
    </source>
</evidence>
<dbReference type="GO" id="GO:0016985">
    <property type="term" value="F:mannan endo-1,4-beta-mannosidase activity"/>
    <property type="evidence" value="ECO:0007669"/>
    <property type="project" value="UniProtKB-EC"/>
</dbReference>
<dbReference type="AlphaFoldDB" id="A0A0C9UWN3"/>
<evidence type="ECO:0000313" key="12">
    <source>
        <dbReference type="EMBL" id="KIJ33687.1"/>
    </source>
</evidence>
<proteinExistence type="inferred from homology"/>
<dbReference type="Gene3D" id="3.20.20.80">
    <property type="entry name" value="Glycosidases"/>
    <property type="match status" value="1"/>
</dbReference>
<sequence>MKLFSISALATFSALATSHVAQATNSFAGSNLYYAAGLSPSERVTLFSGMQSAGMKVLRVWLDGQSTASTKGTAITSYPSLETSAVGTYDDTVLNLLDAVMIDANEYGIKLLISMHSWNALSGGDIYGQWYGTGYFYEWANATSQFDNRLLHVLNHKHNTLGTPWKSMSKYIFGFEAQNEAMIGKGEAYIQAHQNWQCDRATTIKNELGSNSGILVVTGGESWMSESVQPSWLSCSAIDVISIHAYGVGDYSTSSITTYVNNAKSAGKKLLFQEWGACYYDTENNSCPVGNVLATSTRNSNLKNWASQITAAGVPWLYWQVLPNDDPHYDLDFEIGIGDVSWSTLQSAALAARQATAAFDYSAYLL</sequence>
<evidence type="ECO:0000256" key="4">
    <source>
        <dbReference type="ARBA" id="ARBA00012706"/>
    </source>
</evidence>
<evidence type="ECO:0000256" key="7">
    <source>
        <dbReference type="ARBA" id="ARBA00022801"/>
    </source>
</evidence>
<evidence type="ECO:0000256" key="5">
    <source>
        <dbReference type="ARBA" id="ARBA00022525"/>
    </source>
</evidence>
<evidence type="ECO:0000313" key="13">
    <source>
        <dbReference type="Proteomes" id="UP000054279"/>
    </source>
</evidence>
<name>A0A0C9UWN3_SPHS4</name>
<evidence type="ECO:0000256" key="3">
    <source>
        <dbReference type="ARBA" id="ARBA00005641"/>
    </source>
</evidence>
<gene>
    <name evidence="12" type="ORF">M422DRAFT_264306</name>
</gene>
<keyword evidence="5" id="KW-0964">Secreted</keyword>
<dbReference type="GO" id="GO:0005576">
    <property type="term" value="C:extracellular region"/>
    <property type="evidence" value="ECO:0007669"/>
    <property type="project" value="UniProtKB-SubCell"/>
</dbReference>
<comment type="similarity">
    <text evidence="3 9">Belongs to the glycosyl hydrolase 5 (cellulase A) family.</text>
</comment>
<dbReference type="GO" id="GO:0046355">
    <property type="term" value="P:mannan catabolic process"/>
    <property type="evidence" value="ECO:0007669"/>
    <property type="project" value="UniProtKB-ARBA"/>
</dbReference>
<dbReference type="InterPro" id="IPR001547">
    <property type="entry name" value="Glyco_hydro_5"/>
</dbReference>
<dbReference type="PANTHER" id="PTHR31451">
    <property type="match status" value="1"/>
</dbReference>